<protein>
    <recommendedName>
        <fullName evidence="16">Protein kinase domain-containing protein</fullName>
    </recommendedName>
</protein>
<feature type="domain" description="Protein kinase" evidence="16">
    <location>
        <begin position="512"/>
        <end position="787"/>
    </location>
</feature>
<dbReference type="PROSITE" id="PS00108">
    <property type="entry name" value="PROTEIN_KINASE_ST"/>
    <property type="match status" value="1"/>
</dbReference>
<dbReference type="EMBL" id="NBSK02000004">
    <property type="protein sequence ID" value="KAJ0211732.1"/>
    <property type="molecule type" value="Genomic_DNA"/>
</dbReference>
<evidence type="ECO:0000256" key="2">
    <source>
        <dbReference type="ARBA" id="ARBA00022527"/>
    </source>
</evidence>
<evidence type="ECO:0000256" key="10">
    <source>
        <dbReference type="ARBA" id="ARBA00023136"/>
    </source>
</evidence>
<dbReference type="FunFam" id="3.30.200.20:FF:000039">
    <property type="entry name" value="receptor-like protein kinase FERONIA"/>
    <property type="match status" value="1"/>
</dbReference>
<dbReference type="PROSITE" id="PS50011">
    <property type="entry name" value="PROTEIN_KINASE_DOM"/>
    <property type="match status" value="1"/>
</dbReference>
<evidence type="ECO:0000256" key="11">
    <source>
        <dbReference type="ARBA" id="ARBA00023180"/>
    </source>
</evidence>
<feature type="transmembrane region" description="Helical" evidence="14">
    <location>
        <begin position="447"/>
        <end position="470"/>
    </location>
</feature>
<evidence type="ECO:0000313" key="18">
    <source>
        <dbReference type="Proteomes" id="UP000235145"/>
    </source>
</evidence>
<keyword evidence="18" id="KW-1185">Reference proteome</keyword>
<evidence type="ECO:0000256" key="14">
    <source>
        <dbReference type="SAM" id="Phobius"/>
    </source>
</evidence>
<dbReference type="InterPro" id="IPR024788">
    <property type="entry name" value="Malectin-like_Carb-bd_dom"/>
</dbReference>
<feature type="binding site" evidence="12">
    <location>
        <position position="541"/>
    </location>
    <ligand>
        <name>ATP</name>
        <dbReference type="ChEBI" id="CHEBI:30616"/>
    </ligand>
</feature>
<keyword evidence="4 14" id="KW-0812">Transmembrane</keyword>
<accession>A0A9R1VQD0</accession>
<comment type="subcellular location">
    <subcellularLocation>
        <location evidence="1">Membrane</location>
        <topology evidence="1">Single-pass type I membrane protein</topology>
    </subcellularLocation>
</comment>
<dbReference type="FunFam" id="2.60.120.430:FF:000003">
    <property type="entry name" value="FERONIA receptor-like kinase"/>
    <property type="match status" value="1"/>
</dbReference>
<evidence type="ECO:0000256" key="4">
    <source>
        <dbReference type="ARBA" id="ARBA00022692"/>
    </source>
</evidence>
<name>A0A9R1VQD0_LACSA</name>
<dbReference type="Pfam" id="PF07714">
    <property type="entry name" value="PK_Tyr_Ser-Thr"/>
    <property type="match status" value="1"/>
</dbReference>
<dbReference type="OrthoDB" id="1720310at2759"/>
<dbReference type="FunFam" id="2.60.120.430:FF:000007">
    <property type="entry name" value="FERONIA receptor-like kinase"/>
    <property type="match status" value="1"/>
</dbReference>
<comment type="caution">
    <text evidence="17">The sequence shown here is derived from an EMBL/GenBank/DDBJ whole genome shotgun (WGS) entry which is preliminary data.</text>
</comment>
<proteinExistence type="predicted"/>
<dbReference type="Gene3D" id="3.30.200.20">
    <property type="entry name" value="Phosphorylase Kinase, domain 1"/>
    <property type="match status" value="1"/>
</dbReference>
<dbReference type="GO" id="GO:0004672">
    <property type="term" value="F:protein kinase activity"/>
    <property type="evidence" value="ECO:0000318"/>
    <property type="project" value="GO_Central"/>
</dbReference>
<evidence type="ECO:0000256" key="12">
    <source>
        <dbReference type="PROSITE-ProRule" id="PRU10141"/>
    </source>
</evidence>
<keyword evidence="7" id="KW-0418">Kinase</keyword>
<evidence type="ECO:0000256" key="3">
    <source>
        <dbReference type="ARBA" id="ARBA00022679"/>
    </source>
</evidence>
<sequence length="858" mass="96386">MLTFASPLFSLLLLLTTTTTSQPYKPTDYFLLNCGSSTTITTSDRLWQTDEHSKFVPYNMTTTSFPSTPYDHDPSVLEIPYSTARIFNTSSFTYSFPVNHGPKFLRLYFYPATYSHLNANQSFFSVSSNGHSLLSNFSAFLTSSYVGSILSNAGVHGPPVPQLIKEFIIYVNDTQNLNVTFTPSPNSYAFINGIEIVSLPETLYFKAKNLKYVGQITGHVIAKDTALESIYRLNVGGRQISVNDDTGMYRSWDGDENYIFPKNALGLTPSTQIPITYTTDTPNYTAPELVYQTQRSMGTLSSYYNLTWILPVDLGFWYMLRLHFCSIIPQYTFERQMIFKIFINNQTAEDKADLFFWTPGSGYPVFKDYVVFVGNPEGQRSKQDLWLALHRNEESLQYRDGFLNGLKVFKMSMSGSLASPNPELSPTPPPPRPSSPGEVTTKKTPPYAAIIGGGGGGLVLLSALGFIVFWRTRKLVIEKSSGKPKSKKSGQLQSGRCRRFSVKEVKDATNEFNEECIIGKGGFGMVYKGYIDNATTMVAIKRLKSSSKQGFQEFQTEIGMLSKLRHVNLVPLIGYCDDEDEMVLVYDYMPHGTLREHLYNTNNPRLTWRKRLDICIGAAKGLHYLHTGANRVIIHRDIKSTNILLDENWVAKVSDFGLSKLGPKDERQNHVSTMVKGTFGYMDPDYLRMQQLTEKSDVYSFGVVLLEVLCARPVINIDLPYEEVSLAEWGKSHCRKGTLHEIIDPKLSGEIAPKCFMKFAEVANSCLQEKGSKRLSMDEVVWGLEFALQLQEAAEKTGGIVGEFVLEKQELLFPLQGESSTTSEGSSRWFMRHGMSSSDSSHVGLYSETGFSQMRDLS</sequence>
<dbReference type="GO" id="GO:0004674">
    <property type="term" value="F:protein serine/threonine kinase activity"/>
    <property type="evidence" value="ECO:0007669"/>
    <property type="project" value="UniProtKB-KW"/>
</dbReference>
<reference evidence="17 18" key="1">
    <citation type="journal article" date="2017" name="Nat. Commun.">
        <title>Genome assembly with in vitro proximity ligation data and whole-genome triplication in lettuce.</title>
        <authorList>
            <person name="Reyes-Chin-Wo S."/>
            <person name="Wang Z."/>
            <person name="Yang X."/>
            <person name="Kozik A."/>
            <person name="Arikit S."/>
            <person name="Song C."/>
            <person name="Xia L."/>
            <person name="Froenicke L."/>
            <person name="Lavelle D.O."/>
            <person name="Truco M.J."/>
            <person name="Xia R."/>
            <person name="Zhu S."/>
            <person name="Xu C."/>
            <person name="Xu H."/>
            <person name="Xu X."/>
            <person name="Cox K."/>
            <person name="Korf I."/>
            <person name="Meyers B.C."/>
            <person name="Michelmore R.W."/>
        </authorList>
    </citation>
    <scope>NUCLEOTIDE SEQUENCE [LARGE SCALE GENOMIC DNA]</scope>
    <source>
        <strain evidence="18">cv. Salinas</strain>
        <tissue evidence="17">Seedlings</tissue>
    </source>
</reference>
<dbReference type="GO" id="GO:0005886">
    <property type="term" value="C:plasma membrane"/>
    <property type="evidence" value="ECO:0000318"/>
    <property type="project" value="GO_Central"/>
</dbReference>
<evidence type="ECO:0000256" key="5">
    <source>
        <dbReference type="ARBA" id="ARBA00022729"/>
    </source>
</evidence>
<dbReference type="PANTHER" id="PTHR34590">
    <property type="entry name" value="OS03G0124300 PROTEIN-RELATED"/>
    <property type="match status" value="1"/>
</dbReference>
<dbReference type="InterPro" id="IPR008271">
    <property type="entry name" value="Ser/Thr_kinase_AS"/>
</dbReference>
<dbReference type="Gene3D" id="2.60.120.430">
    <property type="entry name" value="Galactose-binding lectin"/>
    <property type="match status" value="2"/>
</dbReference>
<feature type="region of interest" description="Disordered" evidence="13">
    <location>
        <begin position="417"/>
        <end position="446"/>
    </location>
</feature>
<evidence type="ECO:0000256" key="7">
    <source>
        <dbReference type="ARBA" id="ARBA00022777"/>
    </source>
</evidence>
<dbReference type="InterPro" id="IPR011009">
    <property type="entry name" value="Kinase-like_dom_sf"/>
</dbReference>
<evidence type="ECO:0000256" key="15">
    <source>
        <dbReference type="SAM" id="SignalP"/>
    </source>
</evidence>
<dbReference type="AlphaFoldDB" id="A0A9R1VQD0"/>
<evidence type="ECO:0000313" key="17">
    <source>
        <dbReference type="EMBL" id="KAJ0211732.1"/>
    </source>
</evidence>
<dbReference type="Pfam" id="PF12819">
    <property type="entry name" value="Malectin_like"/>
    <property type="match status" value="1"/>
</dbReference>
<dbReference type="SMART" id="SM00220">
    <property type="entry name" value="S_TKc"/>
    <property type="match status" value="1"/>
</dbReference>
<keyword evidence="2" id="KW-0723">Serine/threonine-protein kinase</keyword>
<evidence type="ECO:0000259" key="16">
    <source>
        <dbReference type="PROSITE" id="PS50011"/>
    </source>
</evidence>
<gene>
    <name evidence="17" type="ORF">LSAT_V11C400223100</name>
</gene>
<feature type="compositionally biased region" description="Pro residues" evidence="13">
    <location>
        <begin position="423"/>
        <end position="434"/>
    </location>
</feature>
<dbReference type="FunFam" id="1.10.510.10:FF:000252">
    <property type="entry name" value="Receptor-like protein kinase FERONIA"/>
    <property type="match status" value="1"/>
</dbReference>
<dbReference type="Gramene" id="rna-gnl|WGS:NBSK|LSAT_4X173121_mrna">
    <property type="protein sequence ID" value="cds-PLY85880.1"/>
    <property type="gene ID" value="gene-LSAT_4X173121"/>
</dbReference>
<dbReference type="PANTHER" id="PTHR34590:SF5">
    <property type="entry name" value="OS04G0586500 PROTEIN"/>
    <property type="match status" value="1"/>
</dbReference>
<keyword evidence="8 12" id="KW-0067">ATP-binding</keyword>
<dbReference type="Proteomes" id="UP000235145">
    <property type="component" value="Unassembled WGS sequence"/>
</dbReference>
<dbReference type="InterPro" id="IPR000719">
    <property type="entry name" value="Prot_kinase_dom"/>
</dbReference>
<dbReference type="InterPro" id="IPR045272">
    <property type="entry name" value="ANXUR1/2-like"/>
</dbReference>
<keyword evidence="11" id="KW-0325">Glycoprotein</keyword>
<dbReference type="Gene3D" id="1.10.510.10">
    <property type="entry name" value="Transferase(Phosphotransferase) domain 1"/>
    <property type="match status" value="1"/>
</dbReference>
<keyword evidence="10 14" id="KW-0472">Membrane</keyword>
<dbReference type="GO" id="GO:0005524">
    <property type="term" value="F:ATP binding"/>
    <property type="evidence" value="ECO:0007669"/>
    <property type="project" value="UniProtKB-UniRule"/>
</dbReference>
<dbReference type="InterPro" id="IPR017441">
    <property type="entry name" value="Protein_kinase_ATP_BS"/>
</dbReference>
<dbReference type="InterPro" id="IPR001245">
    <property type="entry name" value="Ser-Thr/Tyr_kinase_cat_dom"/>
</dbReference>
<dbReference type="PROSITE" id="PS00107">
    <property type="entry name" value="PROTEIN_KINASE_ATP"/>
    <property type="match status" value="1"/>
</dbReference>
<dbReference type="GO" id="GO:0010038">
    <property type="term" value="P:response to metal ion"/>
    <property type="evidence" value="ECO:0007669"/>
    <property type="project" value="UniProtKB-ARBA"/>
</dbReference>
<evidence type="ECO:0000256" key="1">
    <source>
        <dbReference type="ARBA" id="ARBA00004479"/>
    </source>
</evidence>
<dbReference type="SUPFAM" id="SSF56112">
    <property type="entry name" value="Protein kinase-like (PK-like)"/>
    <property type="match status" value="1"/>
</dbReference>
<feature type="chain" id="PRO_5040200906" description="Protein kinase domain-containing protein" evidence="15">
    <location>
        <begin position="22"/>
        <end position="858"/>
    </location>
</feature>
<dbReference type="GO" id="GO:0004714">
    <property type="term" value="F:transmembrane receptor protein tyrosine kinase activity"/>
    <property type="evidence" value="ECO:0007669"/>
    <property type="project" value="InterPro"/>
</dbReference>
<dbReference type="CDD" id="cd14066">
    <property type="entry name" value="STKc_IRAK"/>
    <property type="match status" value="1"/>
</dbReference>
<feature type="signal peptide" evidence="15">
    <location>
        <begin position="1"/>
        <end position="21"/>
    </location>
</feature>
<evidence type="ECO:0000256" key="9">
    <source>
        <dbReference type="ARBA" id="ARBA00022989"/>
    </source>
</evidence>
<evidence type="ECO:0000256" key="8">
    <source>
        <dbReference type="ARBA" id="ARBA00022840"/>
    </source>
</evidence>
<evidence type="ECO:0000256" key="13">
    <source>
        <dbReference type="SAM" id="MobiDB-lite"/>
    </source>
</evidence>
<organism evidence="17 18">
    <name type="scientific">Lactuca sativa</name>
    <name type="common">Garden lettuce</name>
    <dbReference type="NCBI Taxonomy" id="4236"/>
    <lineage>
        <taxon>Eukaryota</taxon>
        <taxon>Viridiplantae</taxon>
        <taxon>Streptophyta</taxon>
        <taxon>Embryophyta</taxon>
        <taxon>Tracheophyta</taxon>
        <taxon>Spermatophyta</taxon>
        <taxon>Magnoliopsida</taxon>
        <taxon>eudicotyledons</taxon>
        <taxon>Gunneridae</taxon>
        <taxon>Pentapetalae</taxon>
        <taxon>asterids</taxon>
        <taxon>campanulids</taxon>
        <taxon>Asterales</taxon>
        <taxon>Asteraceae</taxon>
        <taxon>Cichorioideae</taxon>
        <taxon>Cichorieae</taxon>
        <taxon>Lactucinae</taxon>
        <taxon>Lactuca</taxon>
    </lineage>
</organism>
<dbReference type="SMR" id="A0A9R1VQD0"/>
<keyword evidence="6 12" id="KW-0547">Nucleotide-binding</keyword>
<evidence type="ECO:0000256" key="6">
    <source>
        <dbReference type="ARBA" id="ARBA00022741"/>
    </source>
</evidence>
<keyword evidence="3" id="KW-0808">Transferase</keyword>
<keyword evidence="5 15" id="KW-0732">Signal</keyword>
<keyword evidence="9 14" id="KW-1133">Transmembrane helix</keyword>